<dbReference type="InterPro" id="IPR011333">
    <property type="entry name" value="SKP1/BTB/POZ_sf"/>
</dbReference>
<dbReference type="InterPro" id="IPR051095">
    <property type="entry name" value="Dros_DevTransReg"/>
</dbReference>
<proteinExistence type="predicted"/>
<keyword evidence="2" id="KW-0479">Metal-binding</keyword>
<dbReference type="Gene3D" id="3.30.710.10">
    <property type="entry name" value="Potassium Channel Kv1.1, Chain A"/>
    <property type="match status" value="1"/>
</dbReference>
<keyword evidence="1" id="KW-0539">Nucleus</keyword>
<dbReference type="InterPro" id="IPR013087">
    <property type="entry name" value="Znf_C2H2_type"/>
</dbReference>
<dbReference type="PROSITE" id="PS00028">
    <property type="entry name" value="ZINC_FINGER_C2H2_1"/>
    <property type="match status" value="1"/>
</dbReference>
<evidence type="ECO:0000256" key="1">
    <source>
        <dbReference type="ARBA" id="ARBA00023242"/>
    </source>
</evidence>
<dbReference type="Pfam" id="PF00651">
    <property type="entry name" value="BTB"/>
    <property type="match status" value="1"/>
</dbReference>
<evidence type="ECO:0000259" key="3">
    <source>
        <dbReference type="PROSITE" id="PS50097"/>
    </source>
</evidence>
<dbReference type="SMART" id="SM00225">
    <property type="entry name" value="BTB"/>
    <property type="match status" value="1"/>
</dbReference>
<dbReference type="SUPFAM" id="SSF54695">
    <property type="entry name" value="POZ domain"/>
    <property type="match status" value="1"/>
</dbReference>
<evidence type="ECO:0000313" key="5">
    <source>
        <dbReference type="EMBL" id="CAL4133202.1"/>
    </source>
</evidence>
<sequence length="356" mass="40394">MGTQQLCLRWKDFHTNISTAFVSLRDDEEFVDITLACEGKQIKAHKMILSACSPYFKNILKGNPCQHPIVFLKDVTFDNLKLILDFMYHGEVDVPQTELAIFFKIAEELKVKGLAKDEKKNESESYIEACSPLSTRGSPDPELSSLREEVNNIPDTHISEFTLRKRLRIHSGEPSHSTERSNEMVQGENRQCSFKCESLDSTDENAVLLVHSNTNSIKQEADDNNDEGEIVPCESETINQNQSAMQQLQKPFESFLPDMGQIPHGSNFIPIRPAFQPQGVHGLVTRVSSLDASQEGDGRLECPHCGKLYSKLSLQQHIEDIHTVHLSTYECNVCHGHYKTQNSLKVHYSRSHRKKR</sequence>
<evidence type="ECO:0000313" key="6">
    <source>
        <dbReference type="Proteomes" id="UP001497623"/>
    </source>
</evidence>
<dbReference type="GO" id="GO:0003006">
    <property type="term" value="P:developmental process involved in reproduction"/>
    <property type="evidence" value="ECO:0007669"/>
    <property type="project" value="UniProtKB-ARBA"/>
</dbReference>
<accession>A0AAV2RPH8</accession>
<dbReference type="PROSITE" id="PS50097">
    <property type="entry name" value="BTB"/>
    <property type="match status" value="1"/>
</dbReference>
<evidence type="ECO:0000259" key="4">
    <source>
        <dbReference type="PROSITE" id="PS50157"/>
    </source>
</evidence>
<name>A0AAV2RPH8_MEGNR</name>
<dbReference type="GO" id="GO:0048468">
    <property type="term" value="P:cell development"/>
    <property type="evidence" value="ECO:0007669"/>
    <property type="project" value="UniProtKB-ARBA"/>
</dbReference>
<dbReference type="GO" id="GO:0048513">
    <property type="term" value="P:animal organ development"/>
    <property type="evidence" value="ECO:0007669"/>
    <property type="project" value="UniProtKB-ARBA"/>
</dbReference>
<dbReference type="PANTHER" id="PTHR23110:SF99">
    <property type="entry name" value="BROAD-COMPLEX CORE PROTEIN ISOFORM 6"/>
    <property type="match status" value="1"/>
</dbReference>
<dbReference type="SMART" id="SM00355">
    <property type="entry name" value="ZnF_C2H2"/>
    <property type="match status" value="2"/>
</dbReference>
<organism evidence="5 6">
    <name type="scientific">Meganyctiphanes norvegica</name>
    <name type="common">Northern krill</name>
    <name type="synonym">Thysanopoda norvegica</name>
    <dbReference type="NCBI Taxonomy" id="48144"/>
    <lineage>
        <taxon>Eukaryota</taxon>
        <taxon>Metazoa</taxon>
        <taxon>Ecdysozoa</taxon>
        <taxon>Arthropoda</taxon>
        <taxon>Crustacea</taxon>
        <taxon>Multicrustacea</taxon>
        <taxon>Malacostraca</taxon>
        <taxon>Eumalacostraca</taxon>
        <taxon>Eucarida</taxon>
        <taxon>Euphausiacea</taxon>
        <taxon>Euphausiidae</taxon>
        <taxon>Meganyctiphanes</taxon>
    </lineage>
</organism>
<comment type="caution">
    <text evidence="5">The sequence shown here is derived from an EMBL/GenBank/DDBJ whole genome shotgun (WGS) entry which is preliminary data.</text>
</comment>
<reference evidence="5 6" key="1">
    <citation type="submission" date="2024-05" db="EMBL/GenBank/DDBJ databases">
        <authorList>
            <person name="Wallberg A."/>
        </authorList>
    </citation>
    <scope>NUCLEOTIDE SEQUENCE [LARGE SCALE GENOMIC DNA]</scope>
</reference>
<feature type="domain" description="C2H2-type" evidence="4">
    <location>
        <begin position="329"/>
        <end position="356"/>
    </location>
</feature>
<evidence type="ECO:0000256" key="2">
    <source>
        <dbReference type="PROSITE-ProRule" id="PRU00042"/>
    </source>
</evidence>
<evidence type="ECO:0008006" key="7">
    <source>
        <dbReference type="Google" id="ProtNLM"/>
    </source>
</evidence>
<dbReference type="InterPro" id="IPR000210">
    <property type="entry name" value="BTB/POZ_dom"/>
</dbReference>
<dbReference type="GO" id="GO:0005634">
    <property type="term" value="C:nucleus"/>
    <property type="evidence" value="ECO:0007669"/>
    <property type="project" value="TreeGrafter"/>
</dbReference>
<dbReference type="AlphaFoldDB" id="A0AAV2RPH8"/>
<dbReference type="GO" id="GO:0006357">
    <property type="term" value="P:regulation of transcription by RNA polymerase II"/>
    <property type="evidence" value="ECO:0007669"/>
    <property type="project" value="TreeGrafter"/>
</dbReference>
<feature type="domain" description="BTB" evidence="3">
    <location>
        <begin position="31"/>
        <end position="96"/>
    </location>
</feature>
<keyword evidence="2" id="KW-0863">Zinc-finger</keyword>
<dbReference type="Proteomes" id="UP001497623">
    <property type="component" value="Unassembled WGS sequence"/>
</dbReference>
<keyword evidence="6" id="KW-1185">Reference proteome</keyword>
<protein>
    <recommendedName>
        <fullName evidence="7">Broad-complex</fullName>
    </recommendedName>
</protein>
<dbReference type="Gene3D" id="3.30.160.60">
    <property type="entry name" value="Classic Zinc Finger"/>
    <property type="match status" value="1"/>
</dbReference>
<dbReference type="PANTHER" id="PTHR23110">
    <property type="entry name" value="BTB DOMAIN TRANSCRIPTION FACTOR"/>
    <property type="match status" value="1"/>
</dbReference>
<dbReference type="EMBL" id="CAXKWB010028106">
    <property type="protein sequence ID" value="CAL4133202.1"/>
    <property type="molecule type" value="Genomic_DNA"/>
</dbReference>
<dbReference type="PROSITE" id="PS50157">
    <property type="entry name" value="ZINC_FINGER_C2H2_2"/>
    <property type="match status" value="1"/>
</dbReference>
<dbReference type="CDD" id="cd18315">
    <property type="entry name" value="BTB_POZ_BAB-like"/>
    <property type="match status" value="1"/>
</dbReference>
<gene>
    <name evidence="5" type="ORF">MNOR_LOCUS27142</name>
</gene>
<dbReference type="GO" id="GO:0008270">
    <property type="term" value="F:zinc ion binding"/>
    <property type="evidence" value="ECO:0007669"/>
    <property type="project" value="UniProtKB-KW"/>
</dbReference>
<feature type="non-terminal residue" evidence="5">
    <location>
        <position position="356"/>
    </location>
</feature>
<keyword evidence="2" id="KW-0862">Zinc</keyword>